<evidence type="ECO:0000256" key="3">
    <source>
        <dbReference type="ARBA" id="ARBA00022729"/>
    </source>
</evidence>
<dbReference type="Pfam" id="PF03573">
    <property type="entry name" value="OprD"/>
    <property type="match status" value="1"/>
</dbReference>
<evidence type="ECO:0000256" key="4">
    <source>
        <dbReference type="SAM" id="SignalP"/>
    </source>
</evidence>
<dbReference type="GO" id="GO:0016020">
    <property type="term" value="C:membrane"/>
    <property type="evidence" value="ECO:0007669"/>
    <property type="project" value="InterPro"/>
</dbReference>
<proteinExistence type="inferred from homology"/>
<reference evidence="6" key="1">
    <citation type="submission" date="2016-10" db="EMBL/GenBank/DDBJ databases">
        <authorList>
            <person name="Varghese N."/>
            <person name="Submissions S."/>
        </authorList>
    </citation>
    <scope>NUCLEOTIDE SEQUENCE [LARGE SCALE GENOMIC DNA]</scope>
    <source>
        <strain evidence="6">CCTCC 2012022</strain>
    </source>
</reference>
<dbReference type="InterPro" id="IPR005318">
    <property type="entry name" value="OM_porin_bac"/>
</dbReference>
<evidence type="ECO:0000256" key="2">
    <source>
        <dbReference type="ARBA" id="ARBA00022448"/>
    </source>
</evidence>
<keyword evidence="3 4" id="KW-0732">Signal</keyword>
<dbReference type="PANTHER" id="PTHR34596">
    <property type="entry name" value="CHITOPORIN"/>
    <property type="match status" value="1"/>
</dbReference>
<dbReference type="STRING" id="1245526.SAMN05216580_0306"/>
<dbReference type="SUPFAM" id="SSF56935">
    <property type="entry name" value="Porins"/>
    <property type="match status" value="1"/>
</dbReference>
<accession>A0A1H2E576</accession>
<dbReference type="AlphaFoldDB" id="A0A1H2E576"/>
<dbReference type="Gene3D" id="2.40.160.10">
    <property type="entry name" value="Porin"/>
    <property type="match status" value="1"/>
</dbReference>
<keyword evidence="2" id="KW-0813">Transport</keyword>
<keyword evidence="6" id="KW-1185">Reference proteome</keyword>
<organism evidence="5 6">
    <name type="scientific">Geopseudomonas guangdongensis</name>
    <dbReference type="NCBI Taxonomy" id="1245526"/>
    <lineage>
        <taxon>Bacteria</taxon>
        <taxon>Pseudomonadati</taxon>
        <taxon>Pseudomonadota</taxon>
        <taxon>Gammaproteobacteria</taxon>
        <taxon>Pseudomonadales</taxon>
        <taxon>Pseudomonadaceae</taxon>
        <taxon>Geopseudomonas</taxon>
    </lineage>
</organism>
<evidence type="ECO:0000256" key="1">
    <source>
        <dbReference type="ARBA" id="ARBA00009075"/>
    </source>
</evidence>
<name>A0A1H2E576_9GAMM</name>
<feature type="chain" id="PRO_5009272725" evidence="4">
    <location>
        <begin position="26"/>
        <end position="450"/>
    </location>
</feature>
<dbReference type="PANTHER" id="PTHR34596:SF2">
    <property type="entry name" value="CHITOPORIN"/>
    <property type="match status" value="1"/>
</dbReference>
<sequence>MNKSPLAVAILAGIVGLPLALPAAAAGFVEDSKASLTLRNFYFNQDNRESQDYAGQAEEWGQGFVLNYQSGFTEGTVGFGVDAIGLLGVRLDGGGRAGKGGSDRTPGQLFPLESDGSAVNDFSRLGLTGKVKVSKTEARIGTLLPKLPILVSNDGRLLPQTFEGGQLISNEIDNLTLTGGLIEHAVGRASSDSTGLAVGGGSQESNQFVFAGGDWKVTPELLAQYYYANLEDYYKQHFAGLTHSLALADQHSLKTDLRYFKTDADGANDSAAGRAGGYTVGGYTRDGSKKIDNDTWSLGFTYGLGAHSLTLGHQRVSEDSNFVQLNQGNLDGSKGAGGTSVYLLTDRQITSFTRAGERTSFAEYGYDFAALGVPGLKASVAYLKGTNIKTTSGHDAKEWERDFRLDYTLQDGALKGLNFSWRNASLRSKGQSQDDLDQNRLIVSYTLPLL</sequence>
<protein>
    <submittedName>
        <fullName evidence="5">Outer membrane porin, OprD family</fullName>
    </submittedName>
</protein>
<comment type="similarity">
    <text evidence="1">Belongs to the outer membrane porin (Opr) (TC 1.B.25) family.</text>
</comment>
<evidence type="ECO:0000313" key="5">
    <source>
        <dbReference type="EMBL" id="SDT90220.1"/>
    </source>
</evidence>
<dbReference type="EMBL" id="LT629780">
    <property type="protein sequence ID" value="SDT90220.1"/>
    <property type="molecule type" value="Genomic_DNA"/>
</dbReference>
<dbReference type="RefSeq" id="WP_090211607.1">
    <property type="nucleotide sequence ID" value="NZ_LT629780.1"/>
</dbReference>
<dbReference type="GO" id="GO:0015288">
    <property type="term" value="F:porin activity"/>
    <property type="evidence" value="ECO:0007669"/>
    <property type="project" value="TreeGrafter"/>
</dbReference>
<evidence type="ECO:0000313" key="6">
    <source>
        <dbReference type="Proteomes" id="UP000243063"/>
    </source>
</evidence>
<dbReference type="InterPro" id="IPR023614">
    <property type="entry name" value="Porin_dom_sf"/>
</dbReference>
<feature type="signal peptide" evidence="4">
    <location>
        <begin position="1"/>
        <end position="25"/>
    </location>
</feature>
<dbReference type="Proteomes" id="UP000243063">
    <property type="component" value="Chromosome I"/>
</dbReference>
<gene>
    <name evidence="5" type="ORF">SAMN05216580_0306</name>
</gene>
<dbReference type="OrthoDB" id="6759120at2"/>